<dbReference type="Proteomes" id="UP001497472">
    <property type="component" value="Unassembled WGS sequence"/>
</dbReference>
<gene>
    <name evidence="1" type="ORF">LNINA_LOCUS4803</name>
</gene>
<dbReference type="EMBL" id="CAVLEF010000006">
    <property type="protein sequence ID" value="CAK1545116.1"/>
    <property type="molecule type" value="Genomic_DNA"/>
</dbReference>
<keyword evidence="2" id="KW-1185">Reference proteome</keyword>
<proteinExistence type="predicted"/>
<sequence length="96" mass="11013">MTYRLNTTPNVLDITPIVFFHPLTNWRRRTPRGVTARSNSSYGLILTASTDNGTLNNASVIILHRTRGLDYLRPTLQYIGKDGERGARFVRRSERH</sequence>
<evidence type="ECO:0000313" key="1">
    <source>
        <dbReference type="EMBL" id="CAK1545116.1"/>
    </source>
</evidence>
<reference evidence="1 2" key="1">
    <citation type="submission" date="2023-11" db="EMBL/GenBank/DDBJ databases">
        <authorList>
            <person name="Okamura Y."/>
        </authorList>
    </citation>
    <scope>NUCLEOTIDE SEQUENCE [LARGE SCALE GENOMIC DNA]</scope>
</reference>
<organism evidence="1 2">
    <name type="scientific">Leptosia nina</name>
    <dbReference type="NCBI Taxonomy" id="320188"/>
    <lineage>
        <taxon>Eukaryota</taxon>
        <taxon>Metazoa</taxon>
        <taxon>Ecdysozoa</taxon>
        <taxon>Arthropoda</taxon>
        <taxon>Hexapoda</taxon>
        <taxon>Insecta</taxon>
        <taxon>Pterygota</taxon>
        <taxon>Neoptera</taxon>
        <taxon>Endopterygota</taxon>
        <taxon>Lepidoptera</taxon>
        <taxon>Glossata</taxon>
        <taxon>Ditrysia</taxon>
        <taxon>Papilionoidea</taxon>
        <taxon>Pieridae</taxon>
        <taxon>Pierinae</taxon>
        <taxon>Leptosia</taxon>
    </lineage>
</organism>
<dbReference type="AlphaFoldDB" id="A0AAV1J9I7"/>
<comment type="caution">
    <text evidence="1">The sequence shown here is derived from an EMBL/GenBank/DDBJ whole genome shotgun (WGS) entry which is preliminary data.</text>
</comment>
<accession>A0AAV1J9I7</accession>
<name>A0AAV1J9I7_9NEOP</name>
<evidence type="ECO:0000313" key="2">
    <source>
        <dbReference type="Proteomes" id="UP001497472"/>
    </source>
</evidence>
<protein>
    <submittedName>
        <fullName evidence="1">Uncharacterized protein</fullName>
    </submittedName>
</protein>